<feature type="compositionally biased region" description="Basic and acidic residues" evidence="6">
    <location>
        <begin position="18"/>
        <end position="27"/>
    </location>
</feature>
<dbReference type="PANTHER" id="PTHR43464:SF19">
    <property type="entry name" value="UBIQUINONE BIOSYNTHESIS O-METHYLTRANSFERASE, MITOCHONDRIAL"/>
    <property type="match status" value="1"/>
</dbReference>
<dbReference type="Proteomes" id="UP000013776">
    <property type="component" value="Unassembled WGS sequence"/>
</dbReference>
<keyword evidence="2 5" id="KW-0808">Transferase</keyword>
<feature type="binding site" evidence="5">
    <location>
        <position position="164"/>
    </location>
    <ligand>
        <name>Mg(2+)</name>
        <dbReference type="ChEBI" id="CHEBI:18420"/>
    </ligand>
</feature>
<comment type="catalytic activity">
    <reaction evidence="5">
        <text>a 3-demethylubiquinol + S-adenosyl-L-methionine = a ubiquinol + S-adenosyl-L-homocysteine + H(+)</text>
        <dbReference type="Rhea" id="RHEA:44380"/>
        <dbReference type="Rhea" id="RHEA-COMP:9566"/>
        <dbReference type="Rhea" id="RHEA-COMP:10914"/>
        <dbReference type="ChEBI" id="CHEBI:15378"/>
        <dbReference type="ChEBI" id="CHEBI:17976"/>
        <dbReference type="ChEBI" id="CHEBI:57856"/>
        <dbReference type="ChEBI" id="CHEBI:59789"/>
        <dbReference type="ChEBI" id="CHEBI:84422"/>
        <dbReference type="EC" id="2.1.1.64"/>
    </reaction>
</comment>
<comment type="function">
    <text evidence="5">O-methyltransferase required for two non-consecutive steps during ubiquinone biosynthesis. Catalyzes the 2 O-methylation of 3,4-dihydroxy-5-(all-trans-polyprenyl)benzoic acid into 4-hydroxy-3-methoxy-5-(all-trans-polyprenyl)benzoic acid. Also catalyzes the last step of ubiquinone biosynthesis by mediating methylation of 3-demethylubiquinone into ubiquinone. Also able to mediate the methylation of 3-demethylubiquinol into ubiquinol.</text>
</comment>
<dbReference type="STRING" id="1097556.R4X927"/>
<comment type="catalytic activity">
    <reaction evidence="5">
        <text>a 3-demethylubiquinone + S-adenosyl-L-methionine = a ubiquinone + S-adenosyl-L-homocysteine</text>
        <dbReference type="Rhea" id="RHEA:81215"/>
        <dbReference type="Rhea" id="RHEA-COMP:9565"/>
        <dbReference type="Rhea" id="RHEA-COMP:19654"/>
        <dbReference type="ChEBI" id="CHEBI:16389"/>
        <dbReference type="ChEBI" id="CHEBI:57856"/>
        <dbReference type="ChEBI" id="CHEBI:59789"/>
        <dbReference type="ChEBI" id="CHEBI:231825"/>
    </reaction>
</comment>
<comment type="cofactor">
    <cofactor evidence="5">
        <name>Mg(2+)</name>
        <dbReference type="ChEBI" id="CHEBI:18420"/>
    </cofactor>
</comment>
<proteinExistence type="inferred from homology"/>
<evidence type="ECO:0000256" key="3">
    <source>
        <dbReference type="ARBA" id="ARBA00022688"/>
    </source>
</evidence>
<dbReference type="GO" id="GO:0046872">
    <property type="term" value="F:metal ion binding"/>
    <property type="evidence" value="ECO:0007669"/>
    <property type="project" value="UniProtKB-KW"/>
</dbReference>
<dbReference type="GO" id="GO:0031314">
    <property type="term" value="C:extrinsic component of mitochondrial inner membrane"/>
    <property type="evidence" value="ECO:0007669"/>
    <property type="project" value="UniProtKB-UniRule"/>
</dbReference>
<comment type="subcellular location">
    <subcellularLocation>
        <location evidence="5">Mitochondrion inner membrane</location>
        <topology evidence="5">Peripheral membrane protein</topology>
        <orientation evidence="5">Matrix side</orientation>
    </subcellularLocation>
</comment>
<feature type="domain" description="Methyltransferase type 11" evidence="7">
    <location>
        <begin position="92"/>
        <end position="188"/>
    </location>
</feature>
<dbReference type="InterPro" id="IPR013216">
    <property type="entry name" value="Methyltransf_11"/>
</dbReference>
<feature type="binding site" evidence="5">
    <location>
        <position position="165"/>
    </location>
    <ligand>
        <name>Mg(2+)</name>
        <dbReference type="ChEBI" id="CHEBI:18420"/>
    </ligand>
</feature>
<evidence type="ECO:0000313" key="8">
    <source>
        <dbReference type="EMBL" id="CCG81930.1"/>
    </source>
</evidence>
<dbReference type="PANTHER" id="PTHR43464">
    <property type="entry name" value="METHYLTRANSFERASE"/>
    <property type="match status" value="1"/>
</dbReference>
<dbReference type="OrthoDB" id="3265906at2759"/>
<dbReference type="InterPro" id="IPR010233">
    <property type="entry name" value="UbiG_MeTrfase"/>
</dbReference>
<dbReference type="UniPathway" id="UPA00232"/>
<feature type="region of interest" description="Disordered" evidence="6">
    <location>
        <begin position="1"/>
        <end position="27"/>
    </location>
</feature>
<evidence type="ECO:0000256" key="6">
    <source>
        <dbReference type="SAM" id="MobiDB-lite"/>
    </source>
</evidence>
<feature type="binding site" evidence="5">
    <location>
        <position position="161"/>
    </location>
    <ligand>
        <name>Mg(2+)</name>
        <dbReference type="ChEBI" id="CHEBI:18420"/>
    </ligand>
</feature>
<keyword evidence="4 5" id="KW-0949">S-adenosyl-L-methionine</keyword>
<comment type="similarity">
    <text evidence="5">Belongs to the class I-like SAM-binding methyltransferase superfamily. UbiG/COQ3 family.</text>
</comment>
<evidence type="ECO:0000256" key="5">
    <source>
        <dbReference type="HAMAP-Rule" id="MF_03190"/>
    </source>
</evidence>
<protein>
    <recommendedName>
        <fullName evidence="5">Ubiquinone biosynthesis O-methyltransferase, mitochondrial</fullName>
    </recommendedName>
    <alternativeName>
        <fullName evidence="5">3-demethylubiquinol 3-O-methyltransferase</fullName>
        <ecNumber evidence="5">2.1.1.64</ecNumber>
    </alternativeName>
    <alternativeName>
        <fullName evidence="5">3-demethylubiquinone 3-O-methyltransferase</fullName>
        <ecNumber evidence="5">2.1.1.-</ecNumber>
    </alternativeName>
    <alternativeName>
        <fullName evidence="5">Polyprenyldihydroxybenzoate methyltransferase</fullName>
        <ecNumber evidence="5">2.1.1.114</ecNumber>
    </alternativeName>
</protein>
<dbReference type="SUPFAM" id="SSF53335">
    <property type="entry name" value="S-adenosyl-L-methionine-dependent methyltransferases"/>
    <property type="match status" value="1"/>
</dbReference>
<keyword evidence="9" id="KW-1185">Reference proteome</keyword>
<dbReference type="GO" id="GO:0032259">
    <property type="term" value="P:methylation"/>
    <property type="evidence" value="ECO:0007669"/>
    <property type="project" value="UniProtKB-KW"/>
</dbReference>
<dbReference type="GO" id="GO:0061542">
    <property type="term" value="F:3-demethylubiquinol 3-O-methyltransferase activity"/>
    <property type="evidence" value="ECO:0007669"/>
    <property type="project" value="UniProtKB-UniRule"/>
</dbReference>
<accession>R4X927</accession>
<evidence type="ECO:0000256" key="2">
    <source>
        <dbReference type="ARBA" id="ARBA00022679"/>
    </source>
</evidence>
<dbReference type="EC" id="2.1.1.114" evidence="5"/>
<keyword evidence="3 5" id="KW-0831">Ubiquinone biosynthesis</keyword>
<comment type="caution">
    <text evidence="8">The sequence shown here is derived from an EMBL/GenBank/DDBJ whole genome shotgun (WGS) entry which is preliminary data.</text>
</comment>
<dbReference type="eggNOG" id="KOG1270">
    <property type="taxonomic scope" value="Eukaryota"/>
</dbReference>
<keyword evidence="5" id="KW-0496">Mitochondrion</keyword>
<evidence type="ECO:0000259" key="7">
    <source>
        <dbReference type="Pfam" id="PF08241"/>
    </source>
</evidence>
<keyword evidence="5" id="KW-0479">Metal-binding</keyword>
<dbReference type="AlphaFoldDB" id="R4X927"/>
<evidence type="ECO:0000256" key="4">
    <source>
        <dbReference type="ARBA" id="ARBA00022691"/>
    </source>
</evidence>
<keyword evidence="5" id="KW-0472">Membrane</keyword>
<dbReference type="EC" id="2.1.1.64" evidence="5"/>
<organism evidence="8 9">
    <name type="scientific">Taphrina deformans (strain PYCC 5710 / ATCC 11124 / CBS 356.35 / IMI 108563 / JCM 9778 / NBRC 8474)</name>
    <name type="common">Peach leaf curl fungus</name>
    <name type="synonym">Lalaria deformans</name>
    <dbReference type="NCBI Taxonomy" id="1097556"/>
    <lineage>
        <taxon>Eukaryota</taxon>
        <taxon>Fungi</taxon>
        <taxon>Dikarya</taxon>
        <taxon>Ascomycota</taxon>
        <taxon>Taphrinomycotina</taxon>
        <taxon>Taphrinomycetes</taxon>
        <taxon>Taphrinales</taxon>
        <taxon>Taphrinaceae</taxon>
        <taxon>Taphrina</taxon>
    </lineage>
</organism>
<feature type="binding site" evidence="5">
    <location>
        <position position="61"/>
    </location>
    <ligand>
        <name>S-adenosyl-L-methionine</name>
        <dbReference type="ChEBI" id="CHEBI:59789"/>
    </ligand>
</feature>
<feature type="binding site" evidence="5">
    <location>
        <position position="95"/>
    </location>
    <ligand>
        <name>S-adenosyl-L-methionine</name>
        <dbReference type="ChEBI" id="CHEBI:59789"/>
    </ligand>
</feature>
<dbReference type="GO" id="GO:0120537">
    <property type="term" value="F:3-demethylubiquinone 3-O-methyltransferase activity"/>
    <property type="evidence" value="ECO:0007669"/>
    <property type="project" value="RHEA"/>
</dbReference>
<dbReference type="CDD" id="cd02440">
    <property type="entry name" value="AdoMet_MTases"/>
    <property type="match status" value="1"/>
</dbReference>
<sequence length="276" mass="30340">MVGKVTHRTTHSVGRRHMSAETKRKDSSVSAEEIKHFDSLAATWWDTSGSSGLLHKMNPARIGFIKSHLTASLFPSDLARNGPLWLSGKRTLDVGCGGGILSEALTRVGGRVTGVDASTAGILVAKEHAKQMGLSVEYLHTSVEQLAPERSESYDVVCAMEILEHVSSPPTFLRSVLQLLKPGGMLFVSTIEKTWFARLLTCTIAEDVLRLVPKGTHKYEKFVPKEAMVDWSRELGAEVVDTRGIIFDPLAGTWRVLGRNQPWGEACNYIMAIKKL</sequence>
<comment type="subunit">
    <text evidence="5">Component of a multi-subunit COQ enzyme complex, composed of at least COQ3, COQ4, COQ5, COQ6, COQ7 and COQ9.</text>
</comment>
<dbReference type="NCBIfam" id="TIGR01983">
    <property type="entry name" value="UbiG"/>
    <property type="match status" value="1"/>
</dbReference>
<reference evidence="8 9" key="1">
    <citation type="journal article" date="2013" name="MBio">
        <title>Genome sequencing of the plant pathogen Taphrina deformans, the causal agent of peach leaf curl.</title>
        <authorList>
            <person name="Cisse O.H."/>
            <person name="Almeida J.M.G.C.F."/>
            <person name="Fonseca A."/>
            <person name="Kumar A.A."/>
            <person name="Salojaervi J."/>
            <person name="Overmyer K."/>
            <person name="Hauser P.M."/>
            <person name="Pagni M."/>
        </authorList>
    </citation>
    <scope>NUCLEOTIDE SEQUENCE [LARGE SCALE GENOMIC DNA]</scope>
    <source>
        <strain evidence="9">PYCC 5710 / ATCC 11124 / CBS 356.35 / IMI 108563 / JCM 9778 / NBRC 8474</strain>
    </source>
</reference>
<feature type="binding site" evidence="5">
    <location>
        <position position="160"/>
    </location>
    <ligand>
        <name>S-adenosyl-L-methionine</name>
        <dbReference type="ChEBI" id="CHEBI:59789"/>
    </ligand>
</feature>
<dbReference type="HAMAP" id="MF_00472">
    <property type="entry name" value="UbiG"/>
    <property type="match status" value="1"/>
</dbReference>
<name>R4X927_TAPDE</name>
<dbReference type="Pfam" id="PF08241">
    <property type="entry name" value="Methyltransf_11"/>
    <property type="match status" value="1"/>
</dbReference>
<keyword evidence="1 5" id="KW-0489">Methyltransferase</keyword>
<dbReference type="GO" id="GO:0010420">
    <property type="term" value="F:polyprenyldihydroxybenzoate methyltransferase activity"/>
    <property type="evidence" value="ECO:0007669"/>
    <property type="project" value="UniProtKB-UniRule"/>
</dbReference>
<dbReference type="Gene3D" id="3.40.50.150">
    <property type="entry name" value="Vaccinia Virus protein VP39"/>
    <property type="match status" value="1"/>
</dbReference>
<feature type="compositionally biased region" description="Basic residues" evidence="6">
    <location>
        <begin position="1"/>
        <end position="17"/>
    </location>
</feature>
<comment type="catalytic activity">
    <reaction evidence="5">
        <text>a 3,4-dihydroxy-5-(all-trans-polyprenyl)benzoate + S-adenosyl-L-methionine = a 4-hydroxy-3-methoxy-5-(all-trans-polyprenyl)benzoate + S-adenosyl-L-homocysteine + H(+)</text>
        <dbReference type="Rhea" id="RHEA:44452"/>
        <dbReference type="Rhea" id="RHEA-COMP:10930"/>
        <dbReference type="Rhea" id="RHEA-COMP:10931"/>
        <dbReference type="ChEBI" id="CHEBI:15378"/>
        <dbReference type="ChEBI" id="CHEBI:57856"/>
        <dbReference type="ChEBI" id="CHEBI:59789"/>
        <dbReference type="ChEBI" id="CHEBI:64694"/>
        <dbReference type="ChEBI" id="CHEBI:84443"/>
        <dbReference type="EC" id="2.1.1.114"/>
    </reaction>
</comment>
<evidence type="ECO:0000313" key="9">
    <source>
        <dbReference type="Proteomes" id="UP000013776"/>
    </source>
</evidence>
<dbReference type="EMBL" id="CAHR02000063">
    <property type="protein sequence ID" value="CCG81930.1"/>
    <property type="molecule type" value="Genomic_DNA"/>
</dbReference>
<gene>
    <name evidence="5" type="primary">COQ3</name>
    <name evidence="8" type="ORF">TAPDE_001822</name>
</gene>
<feature type="binding site" evidence="5">
    <location>
        <position position="116"/>
    </location>
    <ligand>
        <name>S-adenosyl-L-methionine</name>
        <dbReference type="ChEBI" id="CHEBI:59789"/>
    </ligand>
</feature>
<keyword evidence="5" id="KW-0999">Mitochondrion inner membrane</keyword>
<comment type="pathway">
    <text evidence="5">Cofactor biosynthesis; ubiquinone biosynthesis.</text>
</comment>
<dbReference type="InterPro" id="IPR029063">
    <property type="entry name" value="SAM-dependent_MTases_sf"/>
</dbReference>
<keyword evidence="5" id="KW-0460">Magnesium</keyword>
<dbReference type="EC" id="2.1.1.-" evidence="5"/>
<dbReference type="VEuPathDB" id="FungiDB:TAPDE_001822"/>
<evidence type="ECO:0000256" key="1">
    <source>
        <dbReference type="ARBA" id="ARBA00022603"/>
    </source>
</evidence>